<reference evidence="2" key="1">
    <citation type="submission" date="2023-10" db="EMBL/GenBank/DDBJ databases">
        <title>Genome assembly of Pristionchus species.</title>
        <authorList>
            <person name="Yoshida K."/>
            <person name="Sommer R.J."/>
        </authorList>
    </citation>
    <scope>NUCLEOTIDE SEQUENCE</scope>
    <source>
        <strain evidence="2">RS0144</strain>
    </source>
</reference>
<dbReference type="Proteomes" id="UP001432027">
    <property type="component" value="Unassembled WGS sequence"/>
</dbReference>
<evidence type="ECO:0008006" key="4">
    <source>
        <dbReference type="Google" id="ProtNLM"/>
    </source>
</evidence>
<feature type="transmembrane region" description="Helical" evidence="1">
    <location>
        <begin position="189"/>
        <end position="211"/>
    </location>
</feature>
<name>A0AAV5TYL9_9BILA</name>
<dbReference type="AlphaFoldDB" id="A0AAV5TYL9"/>
<feature type="non-terminal residue" evidence="2">
    <location>
        <position position="286"/>
    </location>
</feature>
<sequence>MDGLEQGETLLRLRVDDSMLLVYHRIELLRDEISLTGFFEREFSRGEVKRLDEGENLASLLVQNSLHLVELGLGLRRFLEGLHLVLVLGDLGTVGQVQKLVEVIGTFFASHVSDQVAHVDVGHLQRSKINQKSSFTSLCSLSSHPISHRLSSSLLLLSPSSLLLLRTSPSVIILLLLSPSLFLLPSSSLPLLILSSPSILILLSASVLILLRSSSPLLLLVSLPLSPSRIGIGIGLSLGLGGLPLPPQSIGLLEGLQSGCLEGASLRLLLGLPSVFLLLQWPNHST</sequence>
<evidence type="ECO:0000256" key="1">
    <source>
        <dbReference type="SAM" id="Phobius"/>
    </source>
</evidence>
<keyword evidence="1" id="KW-0812">Transmembrane</keyword>
<proteinExistence type="predicted"/>
<evidence type="ECO:0000313" key="2">
    <source>
        <dbReference type="EMBL" id="GMS99640.1"/>
    </source>
</evidence>
<protein>
    <recommendedName>
        <fullName evidence="4">Ribosomal protein</fullName>
    </recommendedName>
</protein>
<organism evidence="2 3">
    <name type="scientific">Pristionchus entomophagus</name>
    <dbReference type="NCBI Taxonomy" id="358040"/>
    <lineage>
        <taxon>Eukaryota</taxon>
        <taxon>Metazoa</taxon>
        <taxon>Ecdysozoa</taxon>
        <taxon>Nematoda</taxon>
        <taxon>Chromadorea</taxon>
        <taxon>Rhabditida</taxon>
        <taxon>Rhabditina</taxon>
        <taxon>Diplogasteromorpha</taxon>
        <taxon>Diplogasteroidea</taxon>
        <taxon>Neodiplogasteridae</taxon>
        <taxon>Pristionchus</taxon>
    </lineage>
</organism>
<keyword evidence="1" id="KW-0472">Membrane</keyword>
<comment type="caution">
    <text evidence="2">The sequence shown here is derived from an EMBL/GenBank/DDBJ whole genome shotgun (WGS) entry which is preliminary data.</text>
</comment>
<keyword evidence="3" id="KW-1185">Reference proteome</keyword>
<gene>
    <name evidence="2" type="ORF">PENTCL1PPCAC_21815</name>
</gene>
<evidence type="ECO:0000313" key="3">
    <source>
        <dbReference type="Proteomes" id="UP001432027"/>
    </source>
</evidence>
<feature type="transmembrane region" description="Helical" evidence="1">
    <location>
        <begin position="154"/>
        <end position="177"/>
    </location>
</feature>
<keyword evidence="1" id="KW-1133">Transmembrane helix</keyword>
<accession>A0AAV5TYL9</accession>
<dbReference type="EMBL" id="BTSX01000005">
    <property type="protein sequence ID" value="GMS99640.1"/>
    <property type="molecule type" value="Genomic_DNA"/>
</dbReference>